<keyword evidence="1" id="KW-0472">Membrane</keyword>
<dbReference type="Proteomes" id="UP001165492">
    <property type="component" value="Unassembled WGS sequence"/>
</dbReference>
<feature type="transmembrane region" description="Helical" evidence="1">
    <location>
        <begin position="116"/>
        <end position="134"/>
    </location>
</feature>
<feature type="transmembrane region" description="Helical" evidence="1">
    <location>
        <begin position="6"/>
        <end position="23"/>
    </location>
</feature>
<dbReference type="EMBL" id="JAJHJB010000014">
    <property type="protein sequence ID" value="MCC5466016.1"/>
    <property type="molecule type" value="Genomic_DNA"/>
</dbReference>
<reference evidence="2" key="1">
    <citation type="submission" date="2021-11" db="EMBL/GenBank/DDBJ databases">
        <title>Description of a new species Pelosinus isolated from the bottom sediments of Lake Baikal.</title>
        <authorList>
            <person name="Zakharyuk A."/>
        </authorList>
    </citation>
    <scope>NUCLEOTIDE SEQUENCE</scope>
    <source>
        <strain evidence="2">Bkl1</strain>
    </source>
</reference>
<proteinExistence type="predicted"/>
<gene>
    <name evidence="2" type="ORF">LMF89_11670</name>
</gene>
<keyword evidence="3" id="KW-1185">Reference proteome</keyword>
<accession>A0ABS8HTT0</accession>
<dbReference type="PANTHER" id="PTHR31446">
    <property type="entry name" value="ACID PHOSPHATASE/VANADIUM-DEPENDENT HALOPEROXIDASE-RELATED PROTEIN"/>
    <property type="match status" value="1"/>
</dbReference>
<evidence type="ECO:0000313" key="3">
    <source>
        <dbReference type="Proteomes" id="UP001165492"/>
    </source>
</evidence>
<feature type="transmembrane region" description="Helical" evidence="1">
    <location>
        <begin position="64"/>
        <end position="84"/>
    </location>
</feature>
<evidence type="ECO:0000313" key="2">
    <source>
        <dbReference type="EMBL" id="MCC5466016.1"/>
    </source>
</evidence>
<dbReference type="PANTHER" id="PTHR31446:SF39">
    <property type="entry name" value="ACID PHOSPHATASE_VANADIUM-DEPENDENT HALOPEROXIDASE-RELATED PROTEIN"/>
    <property type="match status" value="1"/>
</dbReference>
<dbReference type="InterPro" id="IPR003832">
    <property type="entry name" value="DUF212"/>
</dbReference>
<comment type="caution">
    <text evidence="2">The sequence shown here is derived from an EMBL/GenBank/DDBJ whole genome shotgun (WGS) entry which is preliminary data.</text>
</comment>
<name>A0ABS8HTT0_9FIRM</name>
<dbReference type="RefSeq" id="WP_229535214.1">
    <property type="nucleotide sequence ID" value="NZ_JAJHJB010000014.1"/>
</dbReference>
<keyword evidence="1" id="KW-1133">Transmembrane helix</keyword>
<keyword evidence="1" id="KW-0812">Transmembrane</keyword>
<dbReference type="Pfam" id="PF02681">
    <property type="entry name" value="DUF212"/>
    <property type="match status" value="1"/>
</dbReference>
<protein>
    <submittedName>
        <fullName evidence="2">Divergent PAP2 family protein</fullName>
    </submittedName>
</protein>
<evidence type="ECO:0000256" key="1">
    <source>
        <dbReference type="SAM" id="Phobius"/>
    </source>
</evidence>
<feature type="transmembrane region" description="Helical" evidence="1">
    <location>
        <begin position="35"/>
        <end position="58"/>
    </location>
</feature>
<organism evidence="2 3">
    <name type="scientific">Pelosinus baikalensis</name>
    <dbReference type="NCBI Taxonomy" id="2892015"/>
    <lineage>
        <taxon>Bacteria</taxon>
        <taxon>Bacillati</taxon>
        <taxon>Bacillota</taxon>
        <taxon>Negativicutes</taxon>
        <taxon>Selenomonadales</taxon>
        <taxon>Sporomusaceae</taxon>
        <taxon>Pelosinus</taxon>
    </lineage>
</organism>
<sequence>MDYKYAVIPVIAWFAAGTVKFIINYIRFRREAVTLIGNGGFPSTHTTVISSTVFFIGLSEGINQPIFSLGVAVLMITMFDAMGIRRALGKQAAMINQHIGPHQITKPLRERQGHTPVEVLGGLIVGFLLAFVFYRM</sequence>